<organism evidence="1 3">
    <name type="scientific">Butyricimonas paravirosa</name>
    <dbReference type="NCBI Taxonomy" id="1472417"/>
    <lineage>
        <taxon>Bacteria</taxon>
        <taxon>Pseudomonadati</taxon>
        <taxon>Bacteroidota</taxon>
        <taxon>Bacteroidia</taxon>
        <taxon>Bacteroidales</taxon>
        <taxon>Odoribacteraceae</taxon>
        <taxon>Butyricimonas</taxon>
    </lineage>
</organism>
<name>A0A7X6BKC0_9BACT</name>
<evidence type="ECO:0008006" key="5">
    <source>
        <dbReference type="Google" id="ProtNLM"/>
    </source>
</evidence>
<dbReference type="EMBL" id="CP043839">
    <property type="protein sequence ID" value="WOF11138.1"/>
    <property type="molecule type" value="Genomic_DNA"/>
</dbReference>
<evidence type="ECO:0000313" key="4">
    <source>
        <dbReference type="Proteomes" id="UP001302374"/>
    </source>
</evidence>
<dbReference type="Gene3D" id="2.60.40.3570">
    <property type="match status" value="1"/>
</dbReference>
<gene>
    <name evidence="2" type="ORF">F1644_02080</name>
    <name evidence="1" type="ORF">GGR15_002105</name>
</gene>
<dbReference type="PROSITE" id="PS51257">
    <property type="entry name" value="PROKAR_LIPOPROTEIN"/>
    <property type="match status" value="1"/>
</dbReference>
<dbReference type="Proteomes" id="UP000576368">
    <property type="component" value="Unassembled WGS sequence"/>
</dbReference>
<dbReference type="Gene3D" id="2.60.40.2620">
    <property type="entry name" value="Fimbrillin-like"/>
    <property type="match status" value="1"/>
</dbReference>
<evidence type="ECO:0000313" key="3">
    <source>
        <dbReference type="Proteomes" id="UP000576368"/>
    </source>
</evidence>
<sequence>MKRNILHTLWAAALLLTGCTQEELPLPGADNAAPLAITITDGGYAPAASDGGMQKTLTRATENGYRTEFTAGDECGLYIVRGEAVVYENVKLTATAGPDGNLAWQPEAGVTLAGGLAGEQYFLYYPYQADMTGKVKVTDDADFFAPLINDWQPASDQSDYTAGYTASDLMTASGNADKANGKVLLSFAMTHRMTLAVIEMPKTVYKFTDTSIPDYTVPTAADFTNSSVKPCRMADGSYRCIVNPAQTAPTLTGSFDGGKKEFTLTPNGIATGNYKTYKVDGAQAMEKNYNLQMGDYLCKNSDGNWYIIPGEEMPNEECIAIVFHAGHHENDASDYSATGIGQQKCHGYAVALQDATNGYCQWGVYGTELGCCPTDGSGKKQNNYSAPDIDWSGYAWTQKIITAAGGKDKLNATEDSGYPATYYAVVDYASKVPSPANSTGWFLPSIGQMWNVYQNRTSLFDGKTGVSVLQRDWYWSSSESYFFPASNALYVNVSSGDVDDYPKDNRSSYVRPVLAF</sequence>
<dbReference type="InterPro" id="IPR042278">
    <property type="entry name" value="Mfa-like_1_N"/>
</dbReference>
<evidence type="ECO:0000313" key="1">
    <source>
        <dbReference type="EMBL" id="NJC18478.1"/>
    </source>
</evidence>
<dbReference type="GeneID" id="86890051"/>
<reference evidence="1 3" key="2">
    <citation type="submission" date="2020-03" db="EMBL/GenBank/DDBJ databases">
        <title>Genomic Encyclopedia of Type Strains, Phase IV (KMG-IV): sequencing the most valuable type-strain genomes for metagenomic binning, comparative biology and taxonomic classification.</title>
        <authorList>
            <person name="Goeker M."/>
        </authorList>
    </citation>
    <scope>NUCLEOTIDE SEQUENCE [LARGE SCALE GENOMIC DNA]</scope>
    <source>
        <strain evidence="1 3">DSM 105722</strain>
    </source>
</reference>
<dbReference type="EMBL" id="JAATLI010000007">
    <property type="protein sequence ID" value="NJC18478.1"/>
    <property type="molecule type" value="Genomic_DNA"/>
</dbReference>
<proteinExistence type="predicted"/>
<dbReference type="CDD" id="cd13120">
    <property type="entry name" value="BF2867_like_N"/>
    <property type="match status" value="1"/>
</dbReference>
<evidence type="ECO:0000313" key="2">
    <source>
        <dbReference type="EMBL" id="WOF11138.1"/>
    </source>
</evidence>
<reference evidence="2 4" key="1">
    <citation type="submission" date="2019-09" db="EMBL/GenBank/DDBJ databases">
        <title>Butyricimonas paravirosa DSM 105722 (=214-4 = JCM 18677 = CCUG 65563).</title>
        <authorList>
            <person name="Le Roy T."/>
            <person name="Cani P.D."/>
        </authorList>
    </citation>
    <scope>NUCLEOTIDE SEQUENCE [LARGE SCALE GENOMIC DNA]</scope>
    <source>
        <strain evidence="2 4">DSM 105722</strain>
    </source>
</reference>
<keyword evidence="4" id="KW-1185">Reference proteome</keyword>
<dbReference type="AlphaFoldDB" id="A0A7X6BKC0"/>
<dbReference type="RefSeq" id="WP_168044321.1">
    <property type="nucleotide sequence ID" value="NZ_BMPA01000007.1"/>
</dbReference>
<accession>A0A7X6BKC0</accession>
<protein>
    <recommendedName>
        <fullName evidence="5">Fimbrillin family protein</fullName>
    </recommendedName>
</protein>
<dbReference type="Proteomes" id="UP001302374">
    <property type="component" value="Chromosome"/>
</dbReference>